<name>A0A8H9GTJ7_9DEIO</name>
<keyword evidence="2" id="KW-1185">Reference proteome</keyword>
<dbReference type="InterPro" id="IPR047741">
    <property type="entry name" value="DIP1984-like"/>
</dbReference>
<reference evidence="2" key="1">
    <citation type="journal article" date="2019" name="Int. J. Syst. Evol. Microbiol.">
        <title>The Global Catalogue of Microorganisms (GCM) 10K type strain sequencing project: providing services to taxonomists for standard genome sequencing and annotation.</title>
        <authorList>
            <consortium name="The Broad Institute Genomics Platform"/>
            <consortium name="The Broad Institute Genome Sequencing Center for Infectious Disease"/>
            <person name="Wu L."/>
            <person name="Ma J."/>
        </authorList>
    </citation>
    <scope>NUCLEOTIDE SEQUENCE [LARGE SCALE GENOMIC DNA]</scope>
    <source>
        <strain evidence="2">JCM 31047</strain>
    </source>
</reference>
<dbReference type="CDD" id="cd12208">
    <property type="entry name" value="DIP1984-like"/>
    <property type="match status" value="1"/>
</dbReference>
<gene>
    <name evidence="1" type="ORF">GCM10008956_17720</name>
</gene>
<evidence type="ECO:0000313" key="1">
    <source>
        <dbReference type="EMBL" id="GGM41788.1"/>
    </source>
</evidence>
<dbReference type="NCBIfam" id="NF038048">
    <property type="entry name" value="DIP1984_fam"/>
    <property type="match status" value="1"/>
</dbReference>
<evidence type="ECO:0000313" key="2">
    <source>
        <dbReference type="Proteomes" id="UP000600547"/>
    </source>
</evidence>
<evidence type="ECO:0008006" key="3">
    <source>
        <dbReference type="Google" id="ProtNLM"/>
    </source>
</evidence>
<accession>A0A8H9GTJ7</accession>
<dbReference type="Gene3D" id="6.10.320.10">
    <property type="match status" value="1"/>
</dbReference>
<dbReference type="AlphaFoldDB" id="A0A8H9GTJ7"/>
<organism evidence="1 2">
    <name type="scientific">Deinococcus arenae</name>
    <dbReference type="NCBI Taxonomy" id="1452751"/>
    <lineage>
        <taxon>Bacteria</taxon>
        <taxon>Thermotogati</taxon>
        <taxon>Deinococcota</taxon>
        <taxon>Deinococci</taxon>
        <taxon>Deinococcales</taxon>
        <taxon>Deinococcaceae</taxon>
        <taxon>Deinococcus</taxon>
    </lineage>
</organism>
<comment type="caution">
    <text evidence="1">The sequence shown here is derived from an EMBL/GenBank/DDBJ whole genome shotgun (WGS) entry which is preliminary data.</text>
</comment>
<proteinExistence type="predicted"/>
<dbReference type="Proteomes" id="UP000600547">
    <property type="component" value="Unassembled WGS sequence"/>
</dbReference>
<dbReference type="Pfam" id="PF20935">
    <property type="entry name" value="DUF6847"/>
    <property type="match status" value="1"/>
</dbReference>
<sequence>MSVPYPAHMKLAEALITRADLQKRAAQLEERLVKNLLVQEGEAPAEDPQALLRDFMEVTAQLEALLPRIHRANLSATLPGGETITDALTRRDLLDLRLKVLRRAAATASERPTRYSNSEVRILSALPARDLQAQVDTLAKARRELDTQLQQANWLTDLPA</sequence>
<dbReference type="EMBL" id="BMQG01000005">
    <property type="protein sequence ID" value="GGM41788.1"/>
    <property type="molecule type" value="Genomic_DNA"/>
</dbReference>
<protein>
    <recommendedName>
        <fullName evidence="3">Septicolysin</fullName>
    </recommendedName>
</protein>